<gene>
    <name evidence="7" type="primary">ycaD</name>
    <name evidence="7" type="ORF">Tther_00487</name>
</gene>
<dbReference type="InterPro" id="IPR011701">
    <property type="entry name" value="MFS"/>
</dbReference>
<dbReference type="InterPro" id="IPR005829">
    <property type="entry name" value="Sugar_transporter_CS"/>
</dbReference>
<feature type="domain" description="Major facilitator superfamily (MFS) profile" evidence="6">
    <location>
        <begin position="12"/>
        <end position="403"/>
    </location>
</feature>
<feature type="transmembrane region" description="Helical" evidence="5">
    <location>
        <begin position="378"/>
        <end position="396"/>
    </location>
</feature>
<sequence>MTLAHAAPSRRGLFVIFGSTFFELVGYFMLTPWLILRLTELGAPTALIGLFAASAWVGILLITPFASALTRALGRRPTLWLSGAVPVLAGLGYGLPLEGTAALALWFGLKVLAGMASGLRWVLAEALVAEFAPAHWRGRAVGLFETMVGATFVIGPLLLAAVGPSGTAALWLSVALLAVGLGWALWVPPLPPEPDAHEAHVGWRGVWRALRAHPVIMAAGFCGGFFESGLTSILPLYGLALGLGAAAAALLVSASGLGSSVLMLPAGALADRLGRQPGRRGGAAGARLHLMRACAAATLAATVAIPWVADTPWLAWPVAFVWGGAGGCLYTLAMIDIGARERGVTLVNSTAVLVMAYTLGGVLAPSLAGAALQWAPRAGFALLLGAVATVCLVLLARARAGRRL</sequence>
<dbReference type="EMBL" id="VJOL01000005">
    <property type="protein sequence ID" value="TSE31428.1"/>
    <property type="molecule type" value="Genomic_DNA"/>
</dbReference>
<feature type="transmembrane region" description="Helical" evidence="5">
    <location>
        <begin position="78"/>
        <end position="95"/>
    </location>
</feature>
<dbReference type="PROSITE" id="PS50850">
    <property type="entry name" value="MFS"/>
    <property type="match status" value="1"/>
</dbReference>
<dbReference type="GO" id="GO:0022857">
    <property type="term" value="F:transmembrane transporter activity"/>
    <property type="evidence" value="ECO:0007669"/>
    <property type="project" value="InterPro"/>
</dbReference>
<evidence type="ECO:0000256" key="1">
    <source>
        <dbReference type="ARBA" id="ARBA00004141"/>
    </source>
</evidence>
<feature type="transmembrane region" description="Helical" evidence="5">
    <location>
        <begin position="168"/>
        <end position="187"/>
    </location>
</feature>
<name>A0A554X6H1_9BURK</name>
<dbReference type="InterPro" id="IPR020846">
    <property type="entry name" value="MFS_dom"/>
</dbReference>
<evidence type="ECO:0000256" key="5">
    <source>
        <dbReference type="SAM" id="Phobius"/>
    </source>
</evidence>
<feature type="transmembrane region" description="Helical" evidence="5">
    <location>
        <begin position="215"/>
        <end position="237"/>
    </location>
</feature>
<reference evidence="7 8" key="1">
    <citation type="submission" date="2019-07" db="EMBL/GenBank/DDBJ databases">
        <title>Tepidimonas thermarum AA-1 draft genome.</title>
        <authorList>
            <person name="Da Costa M.S."/>
            <person name="Froufe H.J.C."/>
            <person name="Egas C."/>
            <person name="Albuquerque L."/>
        </authorList>
    </citation>
    <scope>NUCLEOTIDE SEQUENCE [LARGE SCALE GENOMIC DNA]</scope>
    <source>
        <strain evidence="7 8">AA-1</strain>
    </source>
</reference>
<dbReference type="SUPFAM" id="SSF103473">
    <property type="entry name" value="MFS general substrate transporter"/>
    <property type="match status" value="1"/>
</dbReference>
<dbReference type="PANTHER" id="PTHR23521">
    <property type="entry name" value="TRANSPORTER MFS SUPERFAMILY"/>
    <property type="match status" value="1"/>
</dbReference>
<feature type="transmembrane region" description="Helical" evidence="5">
    <location>
        <begin position="101"/>
        <end position="123"/>
    </location>
</feature>
<keyword evidence="2 5" id="KW-0812">Transmembrane</keyword>
<keyword evidence="3 5" id="KW-1133">Transmembrane helix</keyword>
<keyword evidence="4 5" id="KW-0472">Membrane</keyword>
<feature type="transmembrane region" description="Helical" evidence="5">
    <location>
        <begin position="41"/>
        <end position="66"/>
    </location>
</feature>
<feature type="transmembrane region" description="Helical" evidence="5">
    <location>
        <begin position="143"/>
        <end position="162"/>
    </location>
</feature>
<evidence type="ECO:0000256" key="3">
    <source>
        <dbReference type="ARBA" id="ARBA00022989"/>
    </source>
</evidence>
<dbReference type="PANTHER" id="PTHR23521:SF3">
    <property type="entry name" value="MFS TRANSPORTER"/>
    <property type="match status" value="1"/>
</dbReference>
<dbReference type="GO" id="GO:0005886">
    <property type="term" value="C:plasma membrane"/>
    <property type="evidence" value="ECO:0007669"/>
    <property type="project" value="TreeGrafter"/>
</dbReference>
<feature type="transmembrane region" description="Helical" evidence="5">
    <location>
        <begin position="290"/>
        <end position="309"/>
    </location>
</feature>
<feature type="transmembrane region" description="Helical" evidence="5">
    <location>
        <begin position="12"/>
        <end position="35"/>
    </location>
</feature>
<evidence type="ECO:0000256" key="2">
    <source>
        <dbReference type="ARBA" id="ARBA00022692"/>
    </source>
</evidence>
<proteinExistence type="predicted"/>
<dbReference type="Proteomes" id="UP000318542">
    <property type="component" value="Unassembled WGS sequence"/>
</dbReference>
<dbReference type="AlphaFoldDB" id="A0A554X6H1"/>
<feature type="transmembrane region" description="Helical" evidence="5">
    <location>
        <begin position="243"/>
        <end position="269"/>
    </location>
</feature>
<dbReference type="InterPro" id="IPR036259">
    <property type="entry name" value="MFS_trans_sf"/>
</dbReference>
<keyword evidence="8" id="KW-1185">Reference proteome</keyword>
<comment type="caution">
    <text evidence="7">The sequence shown here is derived from an EMBL/GenBank/DDBJ whole genome shotgun (WGS) entry which is preliminary data.</text>
</comment>
<organism evidence="7 8">
    <name type="scientific">Tepidimonas thermarum</name>
    <dbReference type="NCBI Taxonomy" id="335431"/>
    <lineage>
        <taxon>Bacteria</taxon>
        <taxon>Pseudomonadati</taxon>
        <taxon>Pseudomonadota</taxon>
        <taxon>Betaproteobacteria</taxon>
        <taxon>Burkholderiales</taxon>
        <taxon>Tepidimonas</taxon>
    </lineage>
</organism>
<evidence type="ECO:0000313" key="8">
    <source>
        <dbReference type="Proteomes" id="UP000318542"/>
    </source>
</evidence>
<dbReference type="Gene3D" id="1.20.1250.20">
    <property type="entry name" value="MFS general substrate transporter like domains"/>
    <property type="match status" value="2"/>
</dbReference>
<evidence type="ECO:0000313" key="7">
    <source>
        <dbReference type="EMBL" id="TSE31428.1"/>
    </source>
</evidence>
<dbReference type="OrthoDB" id="8878646at2"/>
<protein>
    <submittedName>
        <fullName evidence="7">Putative MFS-type transporter YcaD</fullName>
    </submittedName>
</protein>
<dbReference type="Pfam" id="PF07690">
    <property type="entry name" value="MFS_1"/>
    <property type="match status" value="1"/>
</dbReference>
<accession>A0A554X6H1</accession>
<feature type="transmembrane region" description="Helical" evidence="5">
    <location>
        <begin position="351"/>
        <end position="372"/>
    </location>
</feature>
<dbReference type="RefSeq" id="WP_143900536.1">
    <property type="nucleotide sequence ID" value="NZ_VJOL01000005.1"/>
</dbReference>
<evidence type="ECO:0000259" key="6">
    <source>
        <dbReference type="PROSITE" id="PS50850"/>
    </source>
</evidence>
<feature type="transmembrane region" description="Helical" evidence="5">
    <location>
        <begin position="315"/>
        <end position="339"/>
    </location>
</feature>
<comment type="subcellular location">
    <subcellularLocation>
        <location evidence="1">Membrane</location>
        <topology evidence="1">Multi-pass membrane protein</topology>
    </subcellularLocation>
</comment>
<evidence type="ECO:0000256" key="4">
    <source>
        <dbReference type="ARBA" id="ARBA00023136"/>
    </source>
</evidence>
<dbReference type="PROSITE" id="PS00217">
    <property type="entry name" value="SUGAR_TRANSPORT_2"/>
    <property type="match status" value="1"/>
</dbReference>